<name>A0A480A4X9_9CYAN</name>
<proteinExistence type="predicted"/>
<gene>
    <name evidence="1" type="ORF">SR1949_52340</name>
</gene>
<dbReference type="Proteomes" id="UP000300142">
    <property type="component" value="Unassembled WGS sequence"/>
</dbReference>
<keyword evidence="2" id="KW-1185">Reference proteome</keyword>
<comment type="caution">
    <text evidence="1">The sequence shown here is derived from an EMBL/GenBank/DDBJ whole genome shotgun (WGS) entry which is preliminary data.</text>
</comment>
<evidence type="ECO:0000313" key="2">
    <source>
        <dbReference type="Proteomes" id="UP000300142"/>
    </source>
</evidence>
<evidence type="ECO:0000313" key="1">
    <source>
        <dbReference type="EMBL" id="GCL40100.1"/>
    </source>
</evidence>
<protein>
    <submittedName>
        <fullName evidence="1">Uncharacterized protein</fullName>
    </submittedName>
</protein>
<dbReference type="EMBL" id="BJCE01000412">
    <property type="protein sequence ID" value="GCL40100.1"/>
    <property type="molecule type" value="Genomic_DNA"/>
</dbReference>
<sequence length="106" mass="11647">MGVMLKQAQAIEPTVKNTSQNTAQSKDNLSCIRNKHKVGLVCARASVLAQIPEYQPQAEDFDTPADIQMLEFNIEESNMAVDLFGCDCPACINSLRAMRGVTPLVY</sequence>
<accession>A0A480A4X9</accession>
<dbReference type="AlphaFoldDB" id="A0A480A4X9"/>
<organism evidence="1 2">
    <name type="scientific">Sphaerospermopsis reniformis</name>
    <dbReference type="NCBI Taxonomy" id="531300"/>
    <lineage>
        <taxon>Bacteria</taxon>
        <taxon>Bacillati</taxon>
        <taxon>Cyanobacteriota</taxon>
        <taxon>Cyanophyceae</taxon>
        <taxon>Nostocales</taxon>
        <taxon>Aphanizomenonaceae</taxon>
        <taxon>Sphaerospermopsis</taxon>
    </lineage>
</organism>
<reference evidence="2" key="1">
    <citation type="submission" date="2019-02" db="EMBL/GenBank/DDBJ databases">
        <title>Draft genome sequence of Sphaerospermopsis reniformis NIES-1949.</title>
        <authorList>
            <person name="Yamaguchi H."/>
            <person name="Suzuki S."/>
            <person name="Kawachi M."/>
        </authorList>
    </citation>
    <scope>NUCLEOTIDE SEQUENCE [LARGE SCALE GENOMIC DNA]</scope>
    <source>
        <strain evidence="2">NIES-1949</strain>
    </source>
</reference>